<sequence length="448" mass="50974">MDWLSRATHHHLFHRDKPSPESATLGILAFETAKTMSRLVSLYKSLTDEEIVKLRKQTMRSKGVHYLNSNDQVLLLNLACAERLEDVDLASATVSHLGQKCSDFALNSFDLVYTDLKLGIIDIRKLDFGTRNIKKIIDKMEKLIASTATLYSALESLKELELSEKKIQRLSKNLGSSQPNLEYFNHKIAYQRKLVQHYKEVSLWNQTFDKSVGLMARIVCVVYARICFVFGPYISGTNYLLIDQKEKIRERAYKSGPISKTRKTGLIGCTSCYDFGKNNRVFRMVPPSTVGGAGLSLRYANVVLFAERFLHAPATVGDDARGALYEMLPAKLKAMVRAKLRNNNLLKAEEKESGDESGDGHFLAEGWRDAMEEIMDWLSPLAHDTVKWQTERNPEKKKFESKTSILLLQTLHYSDLEKTEAAIVEVLVGLSCVYRYEKRRRYVGRDLG</sequence>
<dbReference type="InterPro" id="IPR007700">
    <property type="entry name" value="DUF668"/>
</dbReference>
<accession>A0AAD7L2D4</accession>
<gene>
    <name evidence="3" type="ORF">O6P43_026487</name>
</gene>
<dbReference type="AlphaFoldDB" id="A0AAD7L2D4"/>
<dbReference type="InterPro" id="IPR021864">
    <property type="entry name" value="DUF3475"/>
</dbReference>
<dbReference type="PANTHER" id="PTHR31371">
    <property type="entry name" value="BNAC09G50660D PROTEIN"/>
    <property type="match status" value="1"/>
</dbReference>
<feature type="domain" description="DUF3475" evidence="2">
    <location>
        <begin position="27"/>
        <end position="82"/>
    </location>
</feature>
<feature type="domain" description="DUF668" evidence="1">
    <location>
        <begin position="289"/>
        <end position="387"/>
    </location>
</feature>
<name>A0AAD7L2D4_QUISA</name>
<evidence type="ECO:0000313" key="3">
    <source>
        <dbReference type="EMBL" id="KAJ7950274.1"/>
    </source>
</evidence>
<protein>
    <submittedName>
        <fullName evidence="3">Avr9/Cf-9 rapidly elicited protein</fullName>
    </submittedName>
</protein>
<dbReference type="GO" id="GO:0045927">
    <property type="term" value="P:positive regulation of growth"/>
    <property type="evidence" value="ECO:0007669"/>
    <property type="project" value="InterPro"/>
</dbReference>
<evidence type="ECO:0000313" key="4">
    <source>
        <dbReference type="Proteomes" id="UP001163823"/>
    </source>
</evidence>
<dbReference type="Pfam" id="PF05003">
    <property type="entry name" value="DUF668"/>
    <property type="match status" value="1"/>
</dbReference>
<organism evidence="3 4">
    <name type="scientific">Quillaja saponaria</name>
    <name type="common">Soap bark tree</name>
    <dbReference type="NCBI Taxonomy" id="32244"/>
    <lineage>
        <taxon>Eukaryota</taxon>
        <taxon>Viridiplantae</taxon>
        <taxon>Streptophyta</taxon>
        <taxon>Embryophyta</taxon>
        <taxon>Tracheophyta</taxon>
        <taxon>Spermatophyta</taxon>
        <taxon>Magnoliopsida</taxon>
        <taxon>eudicotyledons</taxon>
        <taxon>Gunneridae</taxon>
        <taxon>Pentapetalae</taxon>
        <taxon>rosids</taxon>
        <taxon>fabids</taxon>
        <taxon>Fabales</taxon>
        <taxon>Quillajaceae</taxon>
        <taxon>Quillaja</taxon>
    </lineage>
</organism>
<evidence type="ECO:0000259" key="2">
    <source>
        <dbReference type="Pfam" id="PF11961"/>
    </source>
</evidence>
<dbReference type="Pfam" id="PF11961">
    <property type="entry name" value="DUF3475"/>
    <property type="match status" value="1"/>
</dbReference>
<dbReference type="EMBL" id="JARAOO010000011">
    <property type="protein sequence ID" value="KAJ7950274.1"/>
    <property type="molecule type" value="Genomic_DNA"/>
</dbReference>
<dbReference type="PANTHER" id="PTHR31371:SF13">
    <property type="entry name" value="OS05G0457600 PROTEIN"/>
    <property type="match status" value="1"/>
</dbReference>
<proteinExistence type="predicted"/>
<keyword evidence="4" id="KW-1185">Reference proteome</keyword>
<dbReference type="Proteomes" id="UP001163823">
    <property type="component" value="Chromosome 11"/>
</dbReference>
<dbReference type="KEGG" id="qsa:O6P43_026487"/>
<comment type="caution">
    <text evidence="3">The sequence shown here is derived from an EMBL/GenBank/DDBJ whole genome shotgun (WGS) entry which is preliminary data.</text>
</comment>
<evidence type="ECO:0000259" key="1">
    <source>
        <dbReference type="Pfam" id="PF05003"/>
    </source>
</evidence>
<reference evidence="3" key="1">
    <citation type="journal article" date="2023" name="Science">
        <title>Elucidation of the pathway for biosynthesis of saponin adjuvants from the soapbark tree.</title>
        <authorList>
            <person name="Reed J."/>
            <person name="Orme A."/>
            <person name="El-Demerdash A."/>
            <person name="Owen C."/>
            <person name="Martin L.B.B."/>
            <person name="Misra R.C."/>
            <person name="Kikuchi S."/>
            <person name="Rejzek M."/>
            <person name="Martin A.C."/>
            <person name="Harkess A."/>
            <person name="Leebens-Mack J."/>
            <person name="Louveau T."/>
            <person name="Stephenson M.J."/>
            <person name="Osbourn A."/>
        </authorList>
    </citation>
    <scope>NUCLEOTIDE SEQUENCE</scope>
    <source>
        <strain evidence="3">S10</strain>
    </source>
</reference>